<dbReference type="GO" id="GO:0022857">
    <property type="term" value="F:transmembrane transporter activity"/>
    <property type="evidence" value="ECO:0007669"/>
    <property type="project" value="InterPro"/>
</dbReference>
<keyword evidence="6 9" id="KW-1133">Transmembrane helix</keyword>
<dbReference type="InterPro" id="IPR052157">
    <property type="entry name" value="BCAA_transport_permease"/>
</dbReference>
<keyword evidence="11" id="KW-1185">Reference proteome</keyword>
<evidence type="ECO:0000256" key="9">
    <source>
        <dbReference type="SAM" id="Phobius"/>
    </source>
</evidence>
<feature type="transmembrane region" description="Helical" evidence="9">
    <location>
        <begin position="138"/>
        <end position="161"/>
    </location>
</feature>
<dbReference type="CDD" id="cd06582">
    <property type="entry name" value="TM_PBP1_LivH_like"/>
    <property type="match status" value="1"/>
</dbReference>
<dbReference type="AlphaFoldDB" id="A0A7C9VL94"/>
<comment type="similarity">
    <text evidence="8">Belongs to the binding-protein-dependent transport system permease family. LivHM subfamily.</text>
</comment>
<comment type="caution">
    <text evidence="10">The sequence shown here is derived from an EMBL/GenBank/DDBJ whole genome shotgun (WGS) entry which is preliminary data.</text>
</comment>
<evidence type="ECO:0000256" key="3">
    <source>
        <dbReference type="ARBA" id="ARBA00022475"/>
    </source>
</evidence>
<dbReference type="PANTHER" id="PTHR11795">
    <property type="entry name" value="BRANCHED-CHAIN AMINO ACID TRANSPORT SYSTEM PERMEASE PROTEIN LIVH"/>
    <property type="match status" value="1"/>
</dbReference>
<keyword evidence="3" id="KW-1003">Cell membrane</keyword>
<dbReference type="GO" id="GO:0005886">
    <property type="term" value="C:plasma membrane"/>
    <property type="evidence" value="ECO:0007669"/>
    <property type="project" value="UniProtKB-SubCell"/>
</dbReference>
<dbReference type="EMBL" id="JAAMRR010000698">
    <property type="protein sequence ID" value="NGX96152.1"/>
    <property type="molecule type" value="Genomic_DNA"/>
</dbReference>
<feature type="transmembrane region" description="Helical" evidence="9">
    <location>
        <begin position="6"/>
        <end position="29"/>
    </location>
</feature>
<proteinExistence type="inferred from homology"/>
<feature type="transmembrane region" description="Helical" evidence="9">
    <location>
        <begin position="181"/>
        <end position="201"/>
    </location>
</feature>
<feature type="transmembrane region" description="Helical" evidence="9">
    <location>
        <begin position="61"/>
        <end position="85"/>
    </location>
</feature>
<reference evidence="10" key="1">
    <citation type="submission" date="2020-02" db="EMBL/GenBank/DDBJ databases">
        <title>Draft genome sequence of Candidatus Afipia apatlaquensis IBT-C3, a potential strain for decolorization of textile dyes.</title>
        <authorList>
            <person name="Sanchez-Reyes A."/>
            <person name="Breton-Deval L."/>
            <person name="Mangelson H."/>
            <person name="Sanchez-Flores A."/>
        </authorList>
    </citation>
    <scope>NUCLEOTIDE SEQUENCE [LARGE SCALE GENOMIC DNA]</scope>
    <source>
        <strain evidence="10">IBT-C3</strain>
    </source>
</reference>
<comment type="subcellular location">
    <subcellularLocation>
        <location evidence="1">Cell membrane</location>
        <topology evidence="1">Multi-pass membrane protein</topology>
    </subcellularLocation>
</comment>
<evidence type="ECO:0000256" key="5">
    <source>
        <dbReference type="ARBA" id="ARBA00022970"/>
    </source>
</evidence>
<evidence type="ECO:0000256" key="7">
    <source>
        <dbReference type="ARBA" id="ARBA00023136"/>
    </source>
</evidence>
<dbReference type="Pfam" id="PF02653">
    <property type="entry name" value="BPD_transp_2"/>
    <property type="match status" value="1"/>
</dbReference>
<feature type="transmembrane region" description="Helical" evidence="9">
    <location>
        <begin position="97"/>
        <end position="118"/>
    </location>
</feature>
<organism evidence="10 11">
    <name type="scientific">Candidatus Afipia apatlaquensis</name>
    <dbReference type="NCBI Taxonomy" id="2712852"/>
    <lineage>
        <taxon>Bacteria</taxon>
        <taxon>Pseudomonadati</taxon>
        <taxon>Pseudomonadota</taxon>
        <taxon>Alphaproteobacteria</taxon>
        <taxon>Hyphomicrobiales</taxon>
        <taxon>Nitrobacteraceae</taxon>
        <taxon>Afipia</taxon>
    </lineage>
</organism>
<feature type="transmembrane region" description="Helical" evidence="9">
    <location>
        <begin position="207"/>
        <end position="232"/>
    </location>
</feature>
<dbReference type="PANTHER" id="PTHR11795:SF451">
    <property type="entry name" value="ABC TRANSPORTER PERMEASE PROTEIN"/>
    <property type="match status" value="1"/>
</dbReference>
<sequence length="292" mass="30336">MDWLFLIEVVLSGLGSGALFALTGIAFVLIYKATKVINLAVGEMLMLCAYFFFGLTTALALPVWLAIILTVIGGGVLGGVVERALIRPMLGESPISVFMVTVGLSSVLIGFVELVWGGDPRTLPNFLPTKPVFIGDAYVSPKIAVCFVVASLLIAGFLLVFRKWRGGVALRATAADQGAAFSCGINVPAVFSISWIVAGMATAVSGILIGSIGGISPSMGVFGLTVLVAVIVGGLDSIAGVLVAGLAIGVIEALVGTYLGGEFKLFVTFVTLIIAMMIRPYGLFGTIEIERL</sequence>
<evidence type="ECO:0000313" key="10">
    <source>
        <dbReference type="EMBL" id="NGX96152.1"/>
    </source>
</evidence>
<gene>
    <name evidence="10" type="ORF">G4V63_13300</name>
</gene>
<accession>A0A7C9VL94</accession>
<evidence type="ECO:0000256" key="8">
    <source>
        <dbReference type="ARBA" id="ARBA00037998"/>
    </source>
</evidence>
<dbReference type="GO" id="GO:0006865">
    <property type="term" value="P:amino acid transport"/>
    <property type="evidence" value="ECO:0007669"/>
    <property type="project" value="UniProtKB-KW"/>
</dbReference>
<evidence type="ECO:0000256" key="4">
    <source>
        <dbReference type="ARBA" id="ARBA00022692"/>
    </source>
</evidence>
<evidence type="ECO:0000256" key="1">
    <source>
        <dbReference type="ARBA" id="ARBA00004651"/>
    </source>
</evidence>
<protein>
    <submittedName>
        <fullName evidence="10">Branched-chain amino acid ABC transporter permease</fullName>
    </submittedName>
</protein>
<name>A0A7C9VL94_9BRAD</name>
<evidence type="ECO:0000256" key="6">
    <source>
        <dbReference type="ARBA" id="ARBA00022989"/>
    </source>
</evidence>
<keyword evidence="4 9" id="KW-0812">Transmembrane</keyword>
<evidence type="ECO:0000313" key="11">
    <source>
        <dbReference type="Proteomes" id="UP000480266"/>
    </source>
</evidence>
<feature type="transmembrane region" description="Helical" evidence="9">
    <location>
        <begin position="36"/>
        <end position="55"/>
    </location>
</feature>
<dbReference type="Proteomes" id="UP000480266">
    <property type="component" value="Unassembled WGS sequence"/>
</dbReference>
<evidence type="ECO:0000256" key="2">
    <source>
        <dbReference type="ARBA" id="ARBA00022448"/>
    </source>
</evidence>
<keyword evidence="5" id="KW-0029">Amino-acid transport</keyword>
<feature type="transmembrane region" description="Helical" evidence="9">
    <location>
        <begin position="265"/>
        <end position="284"/>
    </location>
</feature>
<dbReference type="InterPro" id="IPR001851">
    <property type="entry name" value="ABC_transp_permease"/>
</dbReference>
<keyword evidence="2" id="KW-0813">Transport</keyword>
<keyword evidence="7 9" id="KW-0472">Membrane</keyword>
<feature type="transmembrane region" description="Helical" evidence="9">
    <location>
        <begin position="239"/>
        <end position="259"/>
    </location>
</feature>